<dbReference type="OrthoDB" id="10019319at2"/>
<dbReference type="RefSeq" id="WP_135818334.1">
    <property type="nucleotide sequence ID" value="NZ_SRPG01000168.1"/>
</dbReference>
<reference evidence="1 2" key="1">
    <citation type="submission" date="2019-03" db="EMBL/GenBank/DDBJ databases">
        <authorList>
            <person name="Li J."/>
        </authorList>
    </citation>
    <scope>NUCLEOTIDE SEQUENCE [LARGE SCALE GENOMIC DNA]</scope>
    <source>
        <strain evidence="1 2">3058</strain>
    </source>
</reference>
<accession>A0A4Z1BIT0</accession>
<name>A0A4Z1BIT0_9RHOB</name>
<sequence>MDVIEIENGGPDRPRRKRDFALDYDKAPALGTVVSTGKHGRLTLFRIEARARAVERHGPLVLRWRSAGGLEYSSGLQGPISGPRTPLAYRLNLTEPPEIGTVFECQHGPVTLVAIEDRKRCVEQAGRFILRWRCRDGLEYSSGLSGCVNLKATRKPVARKPRPARGRALDVDFDDTPEIGTMLSIRGQPMILHLVSKRVYRIPKLGPDVLHWRDRVGQNFTSPCRGWLTRTPAMDVRYLQPPEVGTVIQHKRGEMTLCAAEPYRRKRDGVASFILRWRCEDGTEYTSGLRGILERVRAAA</sequence>
<keyword evidence="2" id="KW-1185">Reference proteome</keyword>
<dbReference type="AlphaFoldDB" id="A0A4Z1BIT0"/>
<protein>
    <submittedName>
        <fullName evidence="1">Uncharacterized protein</fullName>
    </submittedName>
</protein>
<evidence type="ECO:0000313" key="1">
    <source>
        <dbReference type="EMBL" id="TGN54893.1"/>
    </source>
</evidence>
<proteinExistence type="predicted"/>
<gene>
    <name evidence="1" type="ORF">E4L95_15265</name>
</gene>
<evidence type="ECO:0000313" key="2">
    <source>
        <dbReference type="Proteomes" id="UP000297972"/>
    </source>
</evidence>
<dbReference type="EMBL" id="SRPG01000168">
    <property type="protein sequence ID" value="TGN54893.1"/>
    <property type="molecule type" value="Genomic_DNA"/>
</dbReference>
<organism evidence="1 2">
    <name type="scientific">Paracoccus liaowanqingii</name>
    <dbReference type="NCBI Taxonomy" id="2560053"/>
    <lineage>
        <taxon>Bacteria</taxon>
        <taxon>Pseudomonadati</taxon>
        <taxon>Pseudomonadota</taxon>
        <taxon>Alphaproteobacteria</taxon>
        <taxon>Rhodobacterales</taxon>
        <taxon>Paracoccaceae</taxon>
        <taxon>Paracoccus</taxon>
    </lineage>
</organism>
<dbReference type="Proteomes" id="UP000297972">
    <property type="component" value="Unassembled WGS sequence"/>
</dbReference>
<comment type="caution">
    <text evidence="1">The sequence shown here is derived from an EMBL/GenBank/DDBJ whole genome shotgun (WGS) entry which is preliminary data.</text>
</comment>